<keyword evidence="2" id="KW-1185">Reference proteome</keyword>
<accession>A0AAE9ZCA8</accession>
<dbReference type="KEGG" id="tvd:SG34_031770"/>
<sequence>MALLAAGSVLANEFSGHVASQTRLFMQAPAHQKQQQNDASASANLEYYHDWDGGNQRIAFSGFSRYDNNDSERTHSDIRELYYWRAFAHFELYAGARQVFWGVTETVHLVDIVNQDDAIENIDGEDKLGQPMVSVLVERDWGTLEAFALLGFRERTFAGDKGRLRPQMQIDANNALYQSSAGQQHLDFALRWSQVFGDWDVGISHFDGTSRDPLFIATPSADQETTLTPFYAQIQQSGIDVQATLGDWALKLEAVSVKEKAAGRNTALVSGFEYTLFGIGNTDADLGLLMEYQFDDRSGIRRRNSQNDLALGMRYTLNDVEGTELLFSLSRDLDNSSRFYSLEASRRLNNYWTINAEARLFSNMDENDPGFDLRDDDYLELELRRYF</sequence>
<gene>
    <name evidence="1" type="ORF">SG34_031770</name>
</gene>
<reference evidence="1 2" key="2">
    <citation type="journal article" date="2022" name="Mar. Drugs">
        <title>Bioassay-Guided Fractionation Leads to the Detection of Cholic Acid Generated by the Rare Thalassomonas sp.</title>
        <authorList>
            <person name="Pheiffer F."/>
            <person name="Schneider Y.K."/>
            <person name="Hansen E.H."/>
            <person name="Andersen J.H."/>
            <person name="Isaksson J."/>
            <person name="Busche T."/>
            <person name="R C."/>
            <person name="Kalinowski J."/>
            <person name="Zyl L.V."/>
            <person name="Trindade M."/>
        </authorList>
    </citation>
    <scope>NUCLEOTIDE SEQUENCE [LARGE SCALE GENOMIC DNA]</scope>
    <source>
        <strain evidence="1 2">XOM25</strain>
    </source>
</reference>
<name>A0AAE9ZCA8_9GAMM</name>
<dbReference type="AlphaFoldDB" id="A0AAE9ZCA8"/>
<evidence type="ECO:0000313" key="1">
    <source>
        <dbReference type="EMBL" id="WDE09320.1"/>
    </source>
</evidence>
<proteinExistence type="predicted"/>
<dbReference type="Proteomes" id="UP000032352">
    <property type="component" value="Chromosome pTvir"/>
</dbReference>
<evidence type="ECO:0008006" key="3">
    <source>
        <dbReference type="Google" id="ProtNLM"/>
    </source>
</evidence>
<evidence type="ECO:0000313" key="2">
    <source>
        <dbReference type="Proteomes" id="UP000032352"/>
    </source>
</evidence>
<protein>
    <recommendedName>
        <fullName evidence="3">Porin</fullName>
    </recommendedName>
</protein>
<organism evidence="1 2">
    <name type="scientific">Thalassomonas viridans</name>
    <dbReference type="NCBI Taxonomy" id="137584"/>
    <lineage>
        <taxon>Bacteria</taxon>
        <taxon>Pseudomonadati</taxon>
        <taxon>Pseudomonadota</taxon>
        <taxon>Gammaproteobacteria</taxon>
        <taxon>Alteromonadales</taxon>
        <taxon>Colwelliaceae</taxon>
        <taxon>Thalassomonas</taxon>
    </lineage>
</organism>
<reference evidence="1 2" key="1">
    <citation type="journal article" date="2015" name="Genome Announc.">
        <title>Draft Genome Sequences of Marine Isolates of Thalassomonas viridans and Thalassomonas actiniarum.</title>
        <authorList>
            <person name="Olonade I."/>
            <person name="van Zyl L.J."/>
            <person name="Trindade M."/>
        </authorList>
    </citation>
    <scope>NUCLEOTIDE SEQUENCE [LARGE SCALE GENOMIC DNA]</scope>
    <source>
        <strain evidence="1 2">XOM25</strain>
    </source>
</reference>
<dbReference type="EMBL" id="CP059734">
    <property type="protein sequence ID" value="WDE09320.1"/>
    <property type="molecule type" value="Genomic_DNA"/>
</dbReference>